<evidence type="ECO:0000259" key="2">
    <source>
        <dbReference type="Pfam" id="PF00892"/>
    </source>
</evidence>
<evidence type="ECO:0000256" key="1">
    <source>
        <dbReference type="SAM" id="Phobius"/>
    </source>
</evidence>
<feature type="transmembrane region" description="Helical" evidence="1">
    <location>
        <begin position="175"/>
        <end position="196"/>
    </location>
</feature>
<keyword evidence="1" id="KW-0812">Transmembrane</keyword>
<name>A0AA48KR73_9ALTE</name>
<accession>A0AA48KR73</accession>
<feature type="transmembrane region" description="Helical" evidence="1">
    <location>
        <begin position="73"/>
        <end position="91"/>
    </location>
</feature>
<keyword evidence="1" id="KW-0472">Membrane</keyword>
<dbReference type="Gene3D" id="1.10.3730.20">
    <property type="match status" value="1"/>
</dbReference>
<feature type="transmembrane region" description="Helical" evidence="1">
    <location>
        <begin position="257"/>
        <end position="276"/>
    </location>
</feature>
<feature type="domain" description="EamA" evidence="2">
    <location>
        <begin position="6"/>
        <end position="136"/>
    </location>
</feature>
<protein>
    <submittedName>
        <fullName evidence="3">Membrane protein</fullName>
    </submittedName>
</protein>
<feature type="domain" description="EamA" evidence="2">
    <location>
        <begin position="144"/>
        <end position="271"/>
    </location>
</feature>
<feature type="transmembrane region" description="Helical" evidence="1">
    <location>
        <begin position="97"/>
        <end position="114"/>
    </location>
</feature>
<feature type="transmembrane region" description="Helical" evidence="1">
    <location>
        <begin position="121"/>
        <end position="138"/>
    </location>
</feature>
<dbReference type="GO" id="GO:0016020">
    <property type="term" value="C:membrane"/>
    <property type="evidence" value="ECO:0007669"/>
    <property type="project" value="InterPro"/>
</dbReference>
<dbReference type="InterPro" id="IPR037185">
    <property type="entry name" value="EmrE-like"/>
</dbReference>
<proteinExistence type="predicted"/>
<dbReference type="SUPFAM" id="SSF103481">
    <property type="entry name" value="Multidrug resistance efflux transporter EmrE"/>
    <property type="match status" value="2"/>
</dbReference>
<dbReference type="PANTHER" id="PTHR22911:SF103">
    <property type="entry name" value="BLR2811 PROTEIN"/>
    <property type="match status" value="1"/>
</dbReference>
<dbReference type="Proteomes" id="UP001333710">
    <property type="component" value="Chromosome"/>
</dbReference>
<organism evidence="3 4">
    <name type="scientific">Planctobacterium marinum</name>
    <dbReference type="NCBI Taxonomy" id="1631968"/>
    <lineage>
        <taxon>Bacteria</taxon>
        <taxon>Pseudomonadati</taxon>
        <taxon>Pseudomonadota</taxon>
        <taxon>Gammaproteobacteria</taxon>
        <taxon>Alteromonadales</taxon>
        <taxon>Alteromonadaceae</taxon>
        <taxon>Planctobacterium</taxon>
    </lineage>
</organism>
<gene>
    <name evidence="3" type="ORF">MACH26_40720</name>
</gene>
<evidence type="ECO:0000313" key="4">
    <source>
        <dbReference type="Proteomes" id="UP001333710"/>
    </source>
</evidence>
<feature type="transmembrane region" description="Helical" evidence="1">
    <location>
        <begin position="202"/>
        <end position="224"/>
    </location>
</feature>
<reference evidence="3" key="1">
    <citation type="submission" date="2023-01" db="EMBL/GenBank/DDBJ databases">
        <title>Complete genome sequence of Planctobacterium marinum strain Dej080120_11.</title>
        <authorList>
            <person name="Ueki S."/>
            <person name="Maruyama F."/>
        </authorList>
    </citation>
    <scope>NUCLEOTIDE SEQUENCE</scope>
    <source>
        <strain evidence="3">Dej080120_11</strain>
    </source>
</reference>
<dbReference type="Pfam" id="PF00892">
    <property type="entry name" value="EamA"/>
    <property type="match status" value="2"/>
</dbReference>
<dbReference type="PANTHER" id="PTHR22911">
    <property type="entry name" value="ACYL-MALONYL CONDENSING ENZYME-RELATED"/>
    <property type="match status" value="1"/>
</dbReference>
<sequence length="290" mass="31792">MSALLLAVIFLLVGNLFATGADVFVKNWADASGIYQYLFLRQCLLAACLYPLFRRLPQDARVLRRGRLQAFRANLTVIGGACVFVALTELTLATANVLFYASPVLTLLLAAWWFKEPLHKFRLFNIACCFAGVVVALQPDSGGLGILAGLAAALCIACHNLLVRYIPSSTPTIAVMFWGTVLSIPLMAILSVFNWQPFSLPMLYLVVGSAVCVCGYQLCCIVAYRRAEAGAIALAEYSGLVFAALLGWWLFSENIDIWTATGMAMIIFPIFWQTVIEHKRLPKTVPGEVN</sequence>
<evidence type="ECO:0000313" key="3">
    <source>
        <dbReference type="EMBL" id="BDX08551.1"/>
    </source>
</evidence>
<dbReference type="KEGG" id="pmaw:MACH26_40720"/>
<feature type="transmembrane region" description="Helical" evidence="1">
    <location>
        <begin position="34"/>
        <end position="53"/>
    </location>
</feature>
<dbReference type="EMBL" id="AP027272">
    <property type="protein sequence ID" value="BDX08551.1"/>
    <property type="molecule type" value="Genomic_DNA"/>
</dbReference>
<feature type="transmembrane region" description="Helical" evidence="1">
    <location>
        <begin position="231"/>
        <end position="251"/>
    </location>
</feature>
<dbReference type="InterPro" id="IPR000620">
    <property type="entry name" value="EamA_dom"/>
</dbReference>
<dbReference type="AlphaFoldDB" id="A0AA48KR73"/>
<keyword evidence="1" id="KW-1133">Transmembrane helix</keyword>
<keyword evidence="4" id="KW-1185">Reference proteome</keyword>
<feature type="transmembrane region" description="Helical" evidence="1">
    <location>
        <begin position="144"/>
        <end position="163"/>
    </location>
</feature>